<reference evidence="2 3" key="1">
    <citation type="journal article" date="2010" name="Nature">
        <title>Perigord black truffle genome uncovers evolutionary origins and mechanisms of symbiosis.</title>
        <authorList>
            <person name="Martin F."/>
            <person name="Kohler A."/>
            <person name="Murat C."/>
            <person name="Balestrini R."/>
            <person name="Coutinho P.M."/>
            <person name="Jaillon O."/>
            <person name="Montanini B."/>
            <person name="Morin E."/>
            <person name="Noel B."/>
            <person name="Percudani R."/>
            <person name="Porcel B."/>
            <person name="Rubini A."/>
            <person name="Amicucci A."/>
            <person name="Amselem J."/>
            <person name="Anthouard V."/>
            <person name="Arcioni S."/>
            <person name="Artiguenave F."/>
            <person name="Aury J.M."/>
            <person name="Ballario P."/>
            <person name="Bolchi A."/>
            <person name="Brenna A."/>
            <person name="Brun A."/>
            <person name="Buee M."/>
            <person name="Cantarel B."/>
            <person name="Chevalier G."/>
            <person name="Couloux A."/>
            <person name="Da Silva C."/>
            <person name="Denoeud F."/>
            <person name="Duplessis S."/>
            <person name="Ghignone S."/>
            <person name="Hilselberger B."/>
            <person name="Iotti M."/>
            <person name="Marcais B."/>
            <person name="Mello A."/>
            <person name="Miranda M."/>
            <person name="Pacioni G."/>
            <person name="Quesneville H."/>
            <person name="Riccioni C."/>
            <person name="Ruotolo R."/>
            <person name="Splivallo R."/>
            <person name="Stocchi V."/>
            <person name="Tisserant E."/>
            <person name="Viscomi A.R."/>
            <person name="Zambonelli A."/>
            <person name="Zampieri E."/>
            <person name="Henrissat B."/>
            <person name="Lebrun M.H."/>
            <person name="Paolocci F."/>
            <person name="Bonfante P."/>
            <person name="Ottonello S."/>
            <person name="Wincker P."/>
        </authorList>
    </citation>
    <scope>NUCLEOTIDE SEQUENCE [LARGE SCALE GENOMIC DNA]</scope>
    <source>
        <strain evidence="2 3">Mel28</strain>
    </source>
</reference>
<dbReference type="GeneID" id="9186847"/>
<gene>
    <name evidence="2" type="ORF">GSTUM_00009247001</name>
</gene>
<name>D5GJW8_TUBMM</name>
<sequence length="105" mass="11912">MLSSTERTLVKDRKKNTSYQERKSEHTSSSYRQYLIARTAYLPILDLTQNRAAPPFTLQNFPVAKVLVPSSFQTPSPAQSRSSKLSRALFLHTVSRQTSLKPSLK</sequence>
<dbReference type="EMBL" id="FN430334">
    <property type="protein sequence ID" value="CAZ84811.1"/>
    <property type="molecule type" value="Genomic_DNA"/>
</dbReference>
<evidence type="ECO:0000256" key="1">
    <source>
        <dbReference type="SAM" id="MobiDB-lite"/>
    </source>
</evidence>
<evidence type="ECO:0000313" key="3">
    <source>
        <dbReference type="Proteomes" id="UP000006911"/>
    </source>
</evidence>
<evidence type="ECO:0000313" key="2">
    <source>
        <dbReference type="EMBL" id="CAZ84811.1"/>
    </source>
</evidence>
<feature type="region of interest" description="Disordered" evidence="1">
    <location>
        <begin position="1"/>
        <end position="28"/>
    </location>
</feature>
<dbReference type="HOGENOM" id="CLU_2238584_0_0_1"/>
<keyword evidence="3" id="KW-1185">Reference proteome</keyword>
<dbReference type="RefSeq" id="XP_002840620.1">
    <property type="nucleotide sequence ID" value="XM_002840574.1"/>
</dbReference>
<proteinExistence type="predicted"/>
<protein>
    <submittedName>
        <fullName evidence="2">(Perigord truffle) hypothetical protein</fullName>
    </submittedName>
</protein>
<accession>D5GJW8</accession>
<dbReference type="Proteomes" id="UP000006911">
    <property type="component" value="Unassembled WGS sequence"/>
</dbReference>
<dbReference type="InParanoid" id="D5GJW8"/>
<dbReference type="KEGG" id="tml:GSTUM_00009247001"/>
<organism evidence="2 3">
    <name type="scientific">Tuber melanosporum (strain Mel28)</name>
    <name type="common">Perigord black truffle</name>
    <dbReference type="NCBI Taxonomy" id="656061"/>
    <lineage>
        <taxon>Eukaryota</taxon>
        <taxon>Fungi</taxon>
        <taxon>Dikarya</taxon>
        <taxon>Ascomycota</taxon>
        <taxon>Pezizomycotina</taxon>
        <taxon>Pezizomycetes</taxon>
        <taxon>Pezizales</taxon>
        <taxon>Tuberaceae</taxon>
        <taxon>Tuber</taxon>
    </lineage>
</organism>
<dbReference type="AlphaFoldDB" id="D5GJW8"/>